<gene>
    <name evidence="10" type="ORF">ACFQ22_08970</name>
</gene>
<evidence type="ECO:0000259" key="9">
    <source>
        <dbReference type="PROSITE" id="PS51096"/>
    </source>
</evidence>
<keyword evidence="7" id="KW-0598">Phosphotransferase system</keyword>
<evidence type="ECO:0000256" key="4">
    <source>
        <dbReference type="ARBA" id="ARBA00022553"/>
    </source>
</evidence>
<keyword evidence="8" id="KW-0418">Kinase</keyword>
<name>A0ABW3PMF0_9LACO</name>
<dbReference type="InterPro" id="IPR036662">
    <property type="entry name" value="PTS_EIIA_man-typ_sf"/>
</dbReference>
<dbReference type="PROSITE" id="PS51096">
    <property type="entry name" value="PTS_EIIA_TYPE_4"/>
    <property type="match status" value="1"/>
</dbReference>
<dbReference type="InterPro" id="IPR004701">
    <property type="entry name" value="PTS_EIIA_man-typ"/>
</dbReference>
<sequence length="139" mass="14921">MTSIIVAGHGQFAKALVETSEMIAGKQTNVATVTLAPQDGIKTLENKFKKVLATFSENEILILVDLWGGSPFNAAAKFVATEGNHLALMAGVNLPLILEAYMIKDQPLAAVVKHLTQVAPDTIKQFQVSDQSEEGDDLE</sequence>
<comment type="caution">
    <text evidence="10">The sequence shown here is derived from an EMBL/GenBank/DDBJ whole genome shotgun (WGS) entry which is preliminary data.</text>
</comment>
<dbReference type="InterPro" id="IPR051471">
    <property type="entry name" value="Bacterial_PTS_sugar_comp"/>
</dbReference>
<keyword evidence="11" id="KW-1185">Reference proteome</keyword>
<evidence type="ECO:0000256" key="7">
    <source>
        <dbReference type="ARBA" id="ARBA00022683"/>
    </source>
</evidence>
<keyword evidence="2" id="KW-0813">Transport</keyword>
<evidence type="ECO:0000256" key="2">
    <source>
        <dbReference type="ARBA" id="ARBA00022448"/>
    </source>
</evidence>
<evidence type="ECO:0000313" key="11">
    <source>
        <dbReference type="Proteomes" id="UP001597156"/>
    </source>
</evidence>
<dbReference type="PANTHER" id="PTHR33799">
    <property type="entry name" value="PTS PERMEASE-RELATED-RELATED"/>
    <property type="match status" value="1"/>
</dbReference>
<evidence type="ECO:0000256" key="6">
    <source>
        <dbReference type="ARBA" id="ARBA00022679"/>
    </source>
</evidence>
<evidence type="ECO:0000256" key="1">
    <source>
        <dbReference type="ARBA" id="ARBA00004496"/>
    </source>
</evidence>
<reference evidence="11" key="1">
    <citation type="journal article" date="2019" name="Int. J. Syst. Evol. Microbiol.">
        <title>The Global Catalogue of Microorganisms (GCM) 10K type strain sequencing project: providing services to taxonomists for standard genome sequencing and annotation.</title>
        <authorList>
            <consortium name="The Broad Institute Genomics Platform"/>
            <consortium name="The Broad Institute Genome Sequencing Center for Infectious Disease"/>
            <person name="Wu L."/>
            <person name="Ma J."/>
        </authorList>
    </citation>
    <scope>NUCLEOTIDE SEQUENCE [LARGE SCALE GENOMIC DNA]</scope>
    <source>
        <strain evidence="11">CCUG 71848</strain>
    </source>
</reference>
<comment type="subcellular location">
    <subcellularLocation>
        <location evidence="1">Cytoplasm</location>
    </subcellularLocation>
</comment>
<dbReference type="PANTHER" id="PTHR33799:SF1">
    <property type="entry name" value="PTS SYSTEM MANNOSE-SPECIFIC EIIAB COMPONENT-RELATED"/>
    <property type="match status" value="1"/>
</dbReference>
<dbReference type="CDD" id="cd00006">
    <property type="entry name" value="PTS_IIA_man"/>
    <property type="match status" value="1"/>
</dbReference>
<organism evidence="10 11">
    <name type="scientific">Lentilactobacillus raoultii</name>
    <dbReference type="NCBI Taxonomy" id="1987503"/>
    <lineage>
        <taxon>Bacteria</taxon>
        <taxon>Bacillati</taxon>
        <taxon>Bacillota</taxon>
        <taxon>Bacilli</taxon>
        <taxon>Lactobacillales</taxon>
        <taxon>Lactobacillaceae</taxon>
        <taxon>Lentilactobacillus</taxon>
    </lineage>
</organism>
<dbReference type="InterPro" id="IPR013789">
    <property type="entry name" value="PTS_EIIA_man"/>
</dbReference>
<feature type="domain" description="PTS EIIA type-4" evidence="9">
    <location>
        <begin position="1"/>
        <end position="123"/>
    </location>
</feature>
<keyword evidence="3" id="KW-0963">Cytoplasm</keyword>
<keyword evidence="5 10" id="KW-0762">Sugar transport</keyword>
<proteinExistence type="predicted"/>
<protein>
    <submittedName>
        <fullName evidence="10">PTS sugar transporter subunit IIA</fullName>
    </submittedName>
</protein>
<dbReference type="RefSeq" id="WP_121977158.1">
    <property type="nucleotide sequence ID" value="NZ_JBHTLH010000030.1"/>
</dbReference>
<evidence type="ECO:0000256" key="8">
    <source>
        <dbReference type="ARBA" id="ARBA00022777"/>
    </source>
</evidence>
<keyword evidence="4" id="KW-0597">Phosphoprotein</keyword>
<evidence type="ECO:0000256" key="5">
    <source>
        <dbReference type="ARBA" id="ARBA00022597"/>
    </source>
</evidence>
<dbReference type="Proteomes" id="UP001597156">
    <property type="component" value="Unassembled WGS sequence"/>
</dbReference>
<dbReference type="InterPro" id="IPR033887">
    <property type="entry name" value="PTS_IIA_man"/>
</dbReference>
<evidence type="ECO:0000313" key="10">
    <source>
        <dbReference type="EMBL" id="MFD1125480.1"/>
    </source>
</evidence>
<keyword evidence="6" id="KW-0808">Transferase</keyword>
<dbReference type="EMBL" id="JBHTLH010000030">
    <property type="protein sequence ID" value="MFD1125480.1"/>
    <property type="molecule type" value="Genomic_DNA"/>
</dbReference>
<dbReference type="NCBIfam" id="TIGR00824">
    <property type="entry name" value="EIIA-man"/>
    <property type="match status" value="1"/>
</dbReference>
<dbReference type="SUPFAM" id="SSF53062">
    <property type="entry name" value="PTS system fructose IIA component-like"/>
    <property type="match status" value="1"/>
</dbReference>
<accession>A0ABW3PMF0</accession>
<dbReference type="Gene3D" id="3.40.50.510">
    <property type="entry name" value="Phosphotransferase system, mannose-type IIA component"/>
    <property type="match status" value="1"/>
</dbReference>
<dbReference type="Pfam" id="PF03610">
    <property type="entry name" value="EIIA-man"/>
    <property type="match status" value="1"/>
</dbReference>
<evidence type="ECO:0000256" key="3">
    <source>
        <dbReference type="ARBA" id="ARBA00022490"/>
    </source>
</evidence>